<dbReference type="InterPro" id="IPR018120">
    <property type="entry name" value="Glyco_hydro_1_AS"/>
</dbReference>
<dbReference type="FunFam" id="3.20.20.80:FF:000004">
    <property type="entry name" value="Beta-glucosidase 6-phospho-beta-glucosidase"/>
    <property type="match status" value="1"/>
</dbReference>
<keyword evidence="4 12" id="KW-0378">Hydrolase</keyword>
<keyword evidence="14" id="KW-1185">Reference proteome</keyword>
<accession>L0K7D4</accession>
<protein>
    <recommendedName>
        <fullName evidence="3 12">Beta-glucosidase</fullName>
        <ecNumber evidence="3 12">3.2.1.21</ecNumber>
    </recommendedName>
</protein>
<evidence type="ECO:0000256" key="7">
    <source>
        <dbReference type="ARBA" id="ARBA00023295"/>
    </source>
</evidence>
<dbReference type="NCBIfam" id="TIGR03356">
    <property type="entry name" value="BGL"/>
    <property type="match status" value="1"/>
</dbReference>
<evidence type="ECO:0000256" key="12">
    <source>
        <dbReference type="RuleBase" id="RU361175"/>
    </source>
</evidence>
<evidence type="ECO:0000256" key="8">
    <source>
        <dbReference type="ARBA" id="ARBA00023326"/>
    </source>
</evidence>
<dbReference type="InterPro" id="IPR017736">
    <property type="entry name" value="Glyco_hydro_1_beta-glucosidase"/>
</dbReference>
<evidence type="ECO:0000256" key="6">
    <source>
        <dbReference type="ARBA" id="ARBA00023277"/>
    </source>
</evidence>
<keyword evidence="7 12" id="KW-0326">Glycosidase</keyword>
<evidence type="ECO:0000256" key="2">
    <source>
        <dbReference type="ARBA" id="ARBA00010838"/>
    </source>
</evidence>
<gene>
    <name evidence="13" type="ordered locus">Halha_0257</name>
</gene>
<comment type="similarity">
    <text evidence="2 12">Belongs to the glycosyl hydrolase 1 family.</text>
</comment>
<evidence type="ECO:0000256" key="3">
    <source>
        <dbReference type="ARBA" id="ARBA00012744"/>
    </source>
</evidence>
<sequence length="449" mass="51935">MTKLQFPLDFVWGSATSSYQIEGAYDEDGKGESIWDIFSHTLGKINNNDTGDVACDHYHRYKEDIELMKEIGLDSYRFSISWPRILPNGKGEINQKGLNFYKELVDQLLEAGIEPVITLYHWDLPQALQEEGGWANRDTIKYFVKYAEVLFDELGAKVSQWITHNEPWVVSFLGYAEGEHAPGIKDRKQALQVAHNLLVSHGLVVKKFRELDLTGDIGITLNLTSVYSYSETDKDQEAAQLMEEYINGWFLDPVFKGSYPKKLAQIYENQFGKIDIQAGDMDLISQEIDFLGINYYSRALINYNPNSKFYGIESIKPAESDYTAMNWEIYPDGLYDLLTKLNQEYTNKPLYITENGAAFDDQIIAGQVNDQRRINYLKEHFKSVYRAIQDGVPVRGYYVWSLMDNFEWAYGYSKRFGLIYVDYNTQKRTLKDSAYWYQQVIEENSIGID</sequence>
<feature type="binding site" evidence="10">
    <location>
        <begin position="407"/>
        <end position="408"/>
    </location>
    <ligand>
        <name>substrate</name>
    </ligand>
</feature>
<dbReference type="eggNOG" id="COG2723">
    <property type="taxonomic scope" value="Bacteria"/>
</dbReference>
<dbReference type="GO" id="GO:0008422">
    <property type="term" value="F:beta-glucosidase activity"/>
    <property type="evidence" value="ECO:0007669"/>
    <property type="project" value="UniProtKB-EC"/>
</dbReference>
<name>L0K7D4_HALHC</name>
<evidence type="ECO:0000256" key="10">
    <source>
        <dbReference type="PIRSR" id="PIRSR617736-2"/>
    </source>
</evidence>
<feature type="binding site" evidence="10">
    <location>
        <position position="296"/>
    </location>
    <ligand>
        <name>substrate</name>
    </ligand>
</feature>
<dbReference type="RefSeq" id="WP_015325995.1">
    <property type="nucleotide sequence ID" value="NC_019978.1"/>
</dbReference>
<dbReference type="PANTHER" id="PTHR10353:SF36">
    <property type="entry name" value="LP05116P"/>
    <property type="match status" value="1"/>
</dbReference>
<evidence type="ECO:0000256" key="5">
    <source>
        <dbReference type="ARBA" id="ARBA00023001"/>
    </source>
</evidence>
<feature type="active site" description="Proton donor" evidence="9">
    <location>
        <position position="166"/>
    </location>
</feature>
<dbReference type="STRING" id="748449.Halha_0257"/>
<reference evidence="14" key="1">
    <citation type="submission" date="2012-02" db="EMBL/GenBank/DDBJ databases">
        <title>The complete genome of Halobacteroides halobius DSM 5150.</title>
        <authorList>
            <person name="Lucas S."/>
            <person name="Copeland A."/>
            <person name="Lapidus A."/>
            <person name="Glavina del Rio T."/>
            <person name="Dalin E."/>
            <person name="Tice H."/>
            <person name="Bruce D."/>
            <person name="Goodwin L."/>
            <person name="Pitluck S."/>
            <person name="Peters L."/>
            <person name="Mikhailova N."/>
            <person name="Gu W."/>
            <person name="Kyrpides N."/>
            <person name="Mavromatis K."/>
            <person name="Ivanova N."/>
            <person name="Brettin T."/>
            <person name="Detter J.C."/>
            <person name="Han C."/>
            <person name="Larimer F."/>
            <person name="Land M."/>
            <person name="Hauser L."/>
            <person name="Markowitz V."/>
            <person name="Cheng J.-F."/>
            <person name="Hugenholtz P."/>
            <person name="Woyke T."/>
            <person name="Wu D."/>
            <person name="Tindall B."/>
            <person name="Pomrenke H."/>
            <person name="Brambilla E."/>
            <person name="Klenk H.-P."/>
            <person name="Eisen J.A."/>
        </authorList>
    </citation>
    <scope>NUCLEOTIDE SEQUENCE [LARGE SCALE GENOMIC DNA]</scope>
    <source>
        <strain evidence="14">ATCC 35273 / DSM 5150 / MD-1</strain>
    </source>
</reference>
<dbReference type="Proteomes" id="UP000010880">
    <property type="component" value="Chromosome"/>
</dbReference>
<dbReference type="PANTHER" id="PTHR10353">
    <property type="entry name" value="GLYCOSYL HYDROLASE"/>
    <property type="match status" value="1"/>
</dbReference>
<proteinExistence type="inferred from homology"/>
<dbReference type="PRINTS" id="PR00131">
    <property type="entry name" value="GLHYDRLASE1"/>
</dbReference>
<dbReference type="HOGENOM" id="CLU_001859_1_3_9"/>
<feature type="binding site" evidence="10">
    <location>
        <position position="20"/>
    </location>
    <ligand>
        <name>substrate</name>
    </ligand>
</feature>
<dbReference type="OrthoDB" id="2339329at2"/>
<feature type="binding site" evidence="10">
    <location>
        <position position="165"/>
    </location>
    <ligand>
        <name>substrate</name>
    </ligand>
</feature>
<dbReference type="AlphaFoldDB" id="L0K7D4"/>
<dbReference type="InterPro" id="IPR033132">
    <property type="entry name" value="GH_1_N_CS"/>
</dbReference>
<dbReference type="EC" id="3.2.1.21" evidence="3 12"/>
<evidence type="ECO:0000256" key="9">
    <source>
        <dbReference type="PIRSR" id="PIRSR617736-1"/>
    </source>
</evidence>
<dbReference type="Pfam" id="PF00232">
    <property type="entry name" value="Glyco_hydro_1"/>
    <property type="match status" value="1"/>
</dbReference>
<keyword evidence="6" id="KW-0119">Carbohydrate metabolism</keyword>
<evidence type="ECO:0000313" key="13">
    <source>
        <dbReference type="EMBL" id="AGB40269.1"/>
    </source>
</evidence>
<organism evidence="13 14">
    <name type="scientific">Halobacteroides halobius (strain ATCC 35273 / DSM 5150 / MD-1)</name>
    <dbReference type="NCBI Taxonomy" id="748449"/>
    <lineage>
        <taxon>Bacteria</taxon>
        <taxon>Bacillati</taxon>
        <taxon>Bacillota</taxon>
        <taxon>Clostridia</taxon>
        <taxon>Halanaerobiales</taxon>
        <taxon>Halobacteroidaceae</taxon>
        <taxon>Halobacteroides</taxon>
    </lineage>
</organism>
<dbReference type="InterPro" id="IPR017853">
    <property type="entry name" value="GH"/>
</dbReference>
<dbReference type="SUPFAM" id="SSF51445">
    <property type="entry name" value="(Trans)glycosidases"/>
    <property type="match status" value="1"/>
</dbReference>
<dbReference type="GO" id="GO:0030245">
    <property type="term" value="P:cellulose catabolic process"/>
    <property type="evidence" value="ECO:0007669"/>
    <property type="project" value="UniProtKB-KW"/>
</dbReference>
<keyword evidence="8" id="KW-0624">Polysaccharide degradation</keyword>
<dbReference type="Gene3D" id="3.20.20.80">
    <property type="entry name" value="Glycosidases"/>
    <property type="match status" value="1"/>
</dbReference>
<dbReference type="InterPro" id="IPR001360">
    <property type="entry name" value="Glyco_hydro_1"/>
</dbReference>
<dbReference type="EMBL" id="CP003359">
    <property type="protein sequence ID" value="AGB40269.1"/>
    <property type="molecule type" value="Genomic_DNA"/>
</dbReference>
<dbReference type="PROSITE" id="PS00653">
    <property type="entry name" value="GLYCOSYL_HYDROL_F1_2"/>
    <property type="match status" value="1"/>
</dbReference>
<dbReference type="PATRIC" id="fig|748449.3.peg.235"/>
<keyword evidence="5" id="KW-0136">Cellulose degradation</keyword>
<comment type="catalytic activity">
    <reaction evidence="1 12">
        <text>Hydrolysis of terminal, non-reducing beta-D-glucosyl residues with release of beta-D-glucose.</text>
        <dbReference type="EC" id="3.2.1.21"/>
    </reaction>
</comment>
<feature type="binding site" evidence="10">
    <location>
        <position position="400"/>
    </location>
    <ligand>
        <name>substrate</name>
    </ligand>
</feature>
<evidence type="ECO:0000256" key="4">
    <source>
        <dbReference type="ARBA" id="ARBA00022801"/>
    </source>
</evidence>
<evidence type="ECO:0000256" key="1">
    <source>
        <dbReference type="ARBA" id="ARBA00000448"/>
    </source>
</evidence>
<dbReference type="GO" id="GO:0005829">
    <property type="term" value="C:cytosol"/>
    <property type="evidence" value="ECO:0007669"/>
    <property type="project" value="TreeGrafter"/>
</dbReference>
<dbReference type="PROSITE" id="PS00572">
    <property type="entry name" value="GLYCOSYL_HYDROL_F1_1"/>
    <property type="match status" value="1"/>
</dbReference>
<evidence type="ECO:0000256" key="11">
    <source>
        <dbReference type="PROSITE-ProRule" id="PRU10055"/>
    </source>
</evidence>
<feature type="active site" description="Nucleophile" evidence="9 11">
    <location>
        <position position="354"/>
    </location>
</feature>
<feature type="binding site" evidence="10">
    <location>
        <position position="121"/>
    </location>
    <ligand>
        <name>substrate</name>
    </ligand>
</feature>
<evidence type="ECO:0000313" key="14">
    <source>
        <dbReference type="Proteomes" id="UP000010880"/>
    </source>
</evidence>
<dbReference type="KEGG" id="hhl:Halha_0257"/>